<feature type="binding site" evidence="7">
    <location>
        <position position="34"/>
    </location>
    <ligand>
        <name>S-adenosyl-L-methionine</name>
        <dbReference type="ChEBI" id="CHEBI:59789"/>
    </ligand>
</feature>
<dbReference type="InterPro" id="IPR012327">
    <property type="entry name" value="MeTrfase_D12"/>
</dbReference>
<dbReference type="InterPro" id="IPR002052">
    <property type="entry name" value="DNA_methylase_N6_adenine_CS"/>
</dbReference>
<dbReference type="GO" id="GO:0006298">
    <property type="term" value="P:mismatch repair"/>
    <property type="evidence" value="ECO:0007669"/>
    <property type="project" value="TreeGrafter"/>
</dbReference>
<sequence>MRRTEAAILDLLDDQPRVATPRAVKPFIRWAGGKTRLLPKILPYIPESFSNYHEPFLGGGAMFFAVQDRIAGRAHLTDLNEHLVNAWIAVRDHHDELRPLFAWYLEHDSKTFYYEVRGSNPSGLVERAARFLYLNGTSWNHLWRENSKTGAMNAPWGDRTFKSFDDTTLEGLKNTLSIADVHHGDFRSALDRVQSGDFVYLDPPYLPVFTNSDEKEPTSKFNKYTAKVFELPDLEELANICAGLSDRGIKWVMSNRDTEGVRELFRFAEIIGFTTNRSLAAQSKRAVESRLSPEAIVVGK</sequence>
<evidence type="ECO:0000256" key="7">
    <source>
        <dbReference type="PIRSR" id="PIRSR000398-1"/>
    </source>
</evidence>
<dbReference type="Gene3D" id="1.10.1020.10">
    <property type="entry name" value="Adenine-specific Methyltransferase, Domain 2"/>
    <property type="match status" value="1"/>
</dbReference>
<dbReference type="SUPFAM" id="SSF53335">
    <property type="entry name" value="S-adenosyl-L-methionine-dependent methyltransferases"/>
    <property type="match status" value="1"/>
</dbReference>
<reference evidence="9 10" key="1">
    <citation type="submission" date="2017-04" db="EMBL/GenBank/DDBJ databases">
        <title>Comparative genome analysis of Subtercola boreus.</title>
        <authorList>
            <person name="Cho Y.-J."/>
            <person name="Cho A."/>
            <person name="Kim O.-S."/>
            <person name="Lee J.-I."/>
        </authorList>
    </citation>
    <scope>NUCLEOTIDE SEQUENCE [LARGE SCALE GENOMIC DNA]</scope>
    <source>
        <strain evidence="9 10">P27444</strain>
    </source>
</reference>
<dbReference type="InterPro" id="IPR029063">
    <property type="entry name" value="SAM-dependent_MTases_sf"/>
</dbReference>
<dbReference type="PANTHER" id="PTHR30481:SF3">
    <property type="entry name" value="DNA ADENINE METHYLASE"/>
    <property type="match status" value="1"/>
</dbReference>
<keyword evidence="4 8" id="KW-0808">Transferase</keyword>
<feature type="binding site" evidence="7">
    <location>
        <position position="30"/>
    </location>
    <ligand>
        <name>S-adenosyl-L-methionine</name>
        <dbReference type="ChEBI" id="CHEBI:59789"/>
    </ligand>
</feature>
<dbReference type="EMBL" id="NBXA01000058">
    <property type="protein sequence ID" value="RFA06670.1"/>
    <property type="molecule type" value="Genomic_DNA"/>
</dbReference>
<feature type="binding site" evidence="7">
    <location>
        <position position="78"/>
    </location>
    <ligand>
        <name>S-adenosyl-L-methionine</name>
        <dbReference type="ChEBI" id="CHEBI:59789"/>
    </ligand>
</feature>
<protein>
    <recommendedName>
        <fullName evidence="2 8">Site-specific DNA-methyltransferase (adenine-specific)</fullName>
        <ecNumber evidence="2 8">2.1.1.72</ecNumber>
    </recommendedName>
</protein>
<accession>A0A3E0VBD9</accession>
<comment type="caution">
    <text evidence="9">The sequence shown here is derived from an EMBL/GenBank/DDBJ whole genome shotgun (WGS) entry which is preliminary data.</text>
</comment>
<dbReference type="Proteomes" id="UP000256709">
    <property type="component" value="Unassembled WGS sequence"/>
</dbReference>
<dbReference type="GO" id="GO:0009007">
    <property type="term" value="F:site-specific DNA-methyltransferase (adenine-specific) activity"/>
    <property type="evidence" value="ECO:0007669"/>
    <property type="project" value="UniProtKB-UniRule"/>
</dbReference>
<dbReference type="PRINTS" id="PR00505">
    <property type="entry name" value="D12N6MTFRASE"/>
</dbReference>
<dbReference type="GO" id="GO:1904047">
    <property type="term" value="F:S-adenosyl-L-methionine binding"/>
    <property type="evidence" value="ECO:0007669"/>
    <property type="project" value="TreeGrafter"/>
</dbReference>
<dbReference type="PANTHER" id="PTHR30481">
    <property type="entry name" value="DNA ADENINE METHYLASE"/>
    <property type="match status" value="1"/>
</dbReference>
<dbReference type="Gene3D" id="3.40.50.150">
    <property type="entry name" value="Vaccinia Virus protein VP39"/>
    <property type="match status" value="1"/>
</dbReference>
<dbReference type="NCBIfam" id="TIGR00571">
    <property type="entry name" value="dam"/>
    <property type="match status" value="1"/>
</dbReference>
<evidence type="ECO:0000256" key="3">
    <source>
        <dbReference type="ARBA" id="ARBA00022603"/>
    </source>
</evidence>
<comment type="similarity">
    <text evidence="1 8">Belongs to the N(4)/N(6)-methyltransferase family.</text>
</comment>
<dbReference type="GO" id="GO:0009307">
    <property type="term" value="P:DNA restriction-modification system"/>
    <property type="evidence" value="ECO:0007669"/>
    <property type="project" value="InterPro"/>
</dbReference>
<evidence type="ECO:0000256" key="4">
    <source>
        <dbReference type="ARBA" id="ARBA00022679"/>
    </source>
</evidence>
<name>A0A3E0VBD9_9MICO</name>
<evidence type="ECO:0000256" key="5">
    <source>
        <dbReference type="ARBA" id="ARBA00022691"/>
    </source>
</evidence>
<keyword evidence="3 8" id="KW-0489">Methyltransferase</keyword>
<evidence type="ECO:0000313" key="9">
    <source>
        <dbReference type="EMBL" id="RFA06670.1"/>
    </source>
</evidence>
<dbReference type="PIRSF" id="PIRSF000398">
    <property type="entry name" value="M_m6A_EcoRV"/>
    <property type="match status" value="1"/>
</dbReference>
<feature type="binding site" evidence="7">
    <location>
        <position position="202"/>
    </location>
    <ligand>
        <name>S-adenosyl-L-methionine</name>
        <dbReference type="ChEBI" id="CHEBI:59789"/>
    </ligand>
</feature>
<dbReference type="PROSITE" id="PS00092">
    <property type="entry name" value="N6_MTASE"/>
    <property type="match status" value="1"/>
</dbReference>
<organism evidence="9 10">
    <name type="scientific">Subtercola boreus</name>
    <dbReference type="NCBI Taxonomy" id="120213"/>
    <lineage>
        <taxon>Bacteria</taxon>
        <taxon>Bacillati</taxon>
        <taxon>Actinomycetota</taxon>
        <taxon>Actinomycetes</taxon>
        <taxon>Micrococcales</taxon>
        <taxon>Microbacteriaceae</taxon>
        <taxon>Subtercola</taxon>
    </lineage>
</organism>
<evidence type="ECO:0000313" key="10">
    <source>
        <dbReference type="Proteomes" id="UP000256709"/>
    </source>
</evidence>
<dbReference type="OrthoDB" id="9805629at2"/>
<evidence type="ECO:0000256" key="2">
    <source>
        <dbReference type="ARBA" id="ARBA00011900"/>
    </source>
</evidence>
<dbReference type="InterPro" id="IPR023095">
    <property type="entry name" value="Ade_MeTrfase_dom_2"/>
</dbReference>
<dbReference type="GO" id="GO:0032259">
    <property type="term" value="P:methylation"/>
    <property type="evidence" value="ECO:0007669"/>
    <property type="project" value="UniProtKB-KW"/>
</dbReference>
<dbReference type="InterPro" id="IPR012263">
    <property type="entry name" value="M_m6A_EcoRV"/>
</dbReference>
<dbReference type="Pfam" id="PF02086">
    <property type="entry name" value="MethyltransfD12"/>
    <property type="match status" value="1"/>
</dbReference>
<evidence type="ECO:0000256" key="1">
    <source>
        <dbReference type="ARBA" id="ARBA00006594"/>
    </source>
</evidence>
<dbReference type="GO" id="GO:0043565">
    <property type="term" value="F:sequence-specific DNA binding"/>
    <property type="evidence" value="ECO:0007669"/>
    <property type="project" value="TreeGrafter"/>
</dbReference>
<evidence type="ECO:0000256" key="8">
    <source>
        <dbReference type="RuleBase" id="RU361257"/>
    </source>
</evidence>
<evidence type="ECO:0000256" key="6">
    <source>
        <dbReference type="ARBA" id="ARBA00047942"/>
    </source>
</evidence>
<comment type="catalytic activity">
    <reaction evidence="6 8">
        <text>a 2'-deoxyadenosine in DNA + S-adenosyl-L-methionine = an N(6)-methyl-2'-deoxyadenosine in DNA + S-adenosyl-L-homocysteine + H(+)</text>
        <dbReference type="Rhea" id="RHEA:15197"/>
        <dbReference type="Rhea" id="RHEA-COMP:12418"/>
        <dbReference type="Rhea" id="RHEA-COMP:12419"/>
        <dbReference type="ChEBI" id="CHEBI:15378"/>
        <dbReference type="ChEBI" id="CHEBI:57856"/>
        <dbReference type="ChEBI" id="CHEBI:59789"/>
        <dbReference type="ChEBI" id="CHEBI:90615"/>
        <dbReference type="ChEBI" id="CHEBI:90616"/>
        <dbReference type="EC" id="2.1.1.72"/>
    </reaction>
</comment>
<gene>
    <name evidence="9" type="ORF">B7R21_19075</name>
</gene>
<dbReference type="AlphaFoldDB" id="A0A3E0VBD9"/>
<dbReference type="EC" id="2.1.1.72" evidence="2 8"/>
<proteinExistence type="inferred from homology"/>
<keyword evidence="5 8" id="KW-0949">S-adenosyl-L-methionine</keyword>